<dbReference type="AlphaFoldDB" id="A0A2S8AEI5"/>
<evidence type="ECO:0000313" key="1">
    <source>
        <dbReference type="EMBL" id="PQL93769.1"/>
    </source>
</evidence>
<dbReference type="RefSeq" id="WP_395856025.1">
    <property type="nucleotide sequence ID" value="NZ_PSZM01000028.1"/>
</dbReference>
<keyword evidence="2" id="KW-1185">Reference proteome</keyword>
<reference evidence="1 2" key="1">
    <citation type="submission" date="2018-02" db="EMBL/GenBank/DDBJ databases">
        <title>Genome sequences of Apibacter spp., gut symbionts of Asian honey bees.</title>
        <authorList>
            <person name="Kwong W.K."/>
            <person name="Steele M.I."/>
            <person name="Moran N.A."/>
        </authorList>
    </citation>
    <scope>NUCLEOTIDE SEQUENCE [LARGE SCALE GENOMIC DNA]</scope>
    <source>
        <strain evidence="2">wkB301</strain>
    </source>
</reference>
<gene>
    <name evidence="1" type="ORF">C4S77_04240</name>
</gene>
<feature type="non-terminal residue" evidence="1">
    <location>
        <position position="84"/>
    </location>
</feature>
<sequence>MKYLKVKLEESKRKVIESKGCLFFWILNKLFSHKFNEENKVTYWLLEFEYNDWNYKNEVKREIGLNENGRIIVRLPNKKNELGF</sequence>
<name>A0A2S8AEI5_9FLAO</name>
<proteinExistence type="predicted"/>
<dbReference type="Proteomes" id="UP000238042">
    <property type="component" value="Unassembled WGS sequence"/>
</dbReference>
<protein>
    <submittedName>
        <fullName evidence="1">Uncharacterized protein</fullName>
    </submittedName>
</protein>
<dbReference type="EMBL" id="PSZM01000028">
    <property type="protein sequence ID" value="PQL93769.1"/>
    <property type="molecule type" value="Genomic_DNA"/>
</dbReference>
<evidence type="ECO:0000313" key="2">
    <source>
        <dbReference type="Proteomes" id="UP000238042"/>
    </source>
</evidence>
<organism evidence="1 2">
    <name type="scientific">Apibacter adventoris</name>
    <dbReference type="NCBI Taxonomy" id="1679466"/>
    <lineage>
        <taxon>Bacteria</taxon>
        <taxon>Pseudomonadati</taxon>
        <taxon>Bacteroidota</taxon>
        <taxon>Flavobacteriia</taxon>
        <taxon>Flavobacteriales</taxon>
        <taxon>Weeksellaceae</taxon>
        <taxon>Apibacter</taxon>
    </lineage>
</organism>
<accession>A0A2S8AEI5</accession>
<comment type="caution">
    <text evidence="1">The sequence shown here is derived from an EMBL/GenBank/DDBJ whole genome shotgun (WGS) entry which is preliminary data.</text>
</comment>